<dbReference type="Pfam" id="PF21810">
    <property type="entry name" value="DUF6880"/>
    <property type="match status" value="1"/>
</dbReference>
<accession>A0ABQ4UBC0</accession>
<gene>
    <name evidence="2" type="ORF">LNAOJCKE_1525</name>
</gene>
<proteinExistence type="predicted"/>
<dbReference type="RefSeq" id="WP_238223662.1">
    <property type="nucleotide sequence ID" value="NZ_BAAADH010000106.1"/>
</dbReference>
<reference evidence="2" key="1">
    <citation type="journal article" date="2021" name="Front. Microbiol.">
        <title>Comprehensive Comparative Genomics and Phenotyping of Methylobacterium Species.</title>
        <authorList>
            <person name="Alessa O."/>
            <person name="Ogura Y."/>
            <person name="Fujitani Y."/>
            <person name="Takami H."/>
            <person name="Hayashi T."/>
            <person name="Sahin N."/>
            <person name="Tani A."/>
        </authorList>
    </citation>
    <scope>NUCLEOTIDE SEQUENCE</scope>
    <source>
        <strain evidence="2">NBRC 15686</strain>
    </source>
</reference>
<keyword evidence="3" id="KW-1185">Reference proteome</keyword>
<evidence type="ECO:0000256" key="1">
    <source>
        <dbReference type="SAM" id="MobiDB-lite"/>
    </source>
</evidence>
<evidence type="ECO:0000313" key="2">
    <source>
        <dbReference type="EMBL" id="GJE64323.1"/>
    </source>
</evidence>
<sequence length="514" mass="56209">MARRAKAAVESAASAKTPAESKPPKKSRSTTPTAESLAALSPERLIALILEEVGQSAAFKKRVSAALAALQGPDRVAALIDRRLSALEKARGYIDWQKRRSFAADLDATLATVLSDLKPLDSEMALDRLLRFLRSADVTLERVDDSSGQVHGIYEAAAEAAAGLAAELPAQAALGFATRAVEGLDRDGFGLVGALLIDLLPKLPKAALEPLDARLVEALAALPAHPKKKSGPAAFEMAGQEWERRYHRLSLNRLRQVIADARGDADAFIALELEMSPERPDRVAVAERLLASGRAAEALDWIRREQKRGVVVMTREDLLAGGHDSQGPEREREAVEIRILDALGRKDEAQGLRWTRFEKSLDPQALRDYLARLPDFEDEEALERAFAHAASLKDPHGGLYFLVRWPNLDRAARLVLDRRSEWSGRIWELLAPAAEALEPDHPLAASVLYRALIDDILDRGRSPAYGHGARHLTRLGELARELAPGDLAPSHADYVAQLRKAHGRKSGFWSQLAG</sequence>
<dbReference type="InterPro" id="IPR049245">
    <property type="entry name" value="DUF6880"/>
</dbReference>
<dbReference type="Proteomes" id="UP001055039">
    <property type="component" value="Unassembled WGS sequence"/>
</dbReference>
<evidence type="ECO:0008006" key="4">
    <source>
        <dbReference type="Google" id="ProtNLM"/>
    </source>
</evidence>
<name>A0ABQ4UBC0_9HYPH</name>
<organism evidence="2 3">
    <name type="scientific">Methylorubrum aminovorans</name>
    <dbReference type="NCBI Taxonomy" id="269069"/>
    <lineage>
        <taxon>Bacteria</taxon>
        <taxon>Pseudomonadati</taxon>
        <taxon>Pseudomonadota</taxon>
        <taxon>Alphaproteobacteria</taxon>
        <taxon>Hyphomicrobiales</taxon>
        <taxon>Methylobacteriaceae</taxon>
        <taxon>Methylorubrum</taxon>
    </lineage>
</organism>
<dbReference type="EMBL" id="BPRC01000003">
    <property type="protein sequence ID" value="GJE64323.1"/>
    <property type="molecule type" value="Genomic_DNA"/>
</dbReference>
<evidence type="ECO:0000313" key="3">
    <source>
        <dbReference type="Proteomes" id="UP001055039"/>
    </source>
</evidence>
<reference evidence="2" key="2">
    <citation type="submission" date="2021-08" db="EMBL/GenBank/DDBJ databases">
        <authorList>
            <person name="Tani A."/>
            <person name="Ola A."/>
            <person name="Ogura Y."/>
            <person name="Katsura K."/>
            <person name="Hayashi T."/>
        </authorList>
    </citation>
    <scope>NUCLEOTIDE SEQUENCE</scope>
    <source>
        <strain evidence="2">NBRC 15686</strain>
    </source>
</reference>
<protein>
    <recommendedName>
        <fullName evidence="4">HEAT repeat domain-containing protein</fullName>
    </recommendedName>
</protein>
<feature type="region of interest" description="Disordered" evidence="1">
    <location>
        <begin position="1"/>
        <end position="34"/>
    </location>
</feature>
<comment type="caution">
    <text evidence="2">The sequence shown here is derived from an EMBL/GenBank/DDBJ whole genome shotgun (WGS) entry which is preliminary data.</text>
</comment>